<comment type="caution">
    <text evidence="4">The sequence shown here is derived from an EMBL/GenBank/DDBJ whole genome shotgun (WGS) entry which is preliminary data.</text>
</comment>
<name>A0AAW2PHX8_SESRA</name>
<protein>
    <submittedName>
        <fullName evidence="4">Phospholipase D alpha 4</fullName>
    </submittedName>
</protein>
<dbReference type="GO" id="GO:0004630">
    <property type="term" value="F:phospholipase D activity"/>
    <property type="evidence" value="ECO:0007669"/>
    <property type="project" value="TreeGrafter"/>
</dbReference>
<dbReference type="PANTHER" id="PTHR18896:SF137">
    <property type="entry name" value="PHOSPHOLIPASE D ALPHA 4"/>
    <property type="match status" value="1"/>
</dbReference>
<dbReference type="SUPFAM" id="SSF56024">
    <property type="entry name" value="Phospholipase D/nuclease"/>
    <property type="match status" value="1"/>
</dbReference>
<dbReference type="PANTHER" id="PTHR18896">
    <property type="entry name" value="PHOSPHOLIPASE D"/>
    <property type="match status" value="1"/>
</dbReference>
<evidence type="ECO:0000256" key="1">
    <source>
        <dbReference type="ARBA" id="ARBA00022737"/>
    </source>
</evidence>
<keyword evidence="2" id="KW-0443">Lipid metabolism</keyword>
<proteinExistence type="predicted"/>
<dbReference type="InterPro" id="IPR015679">
    <property type="entry name" value="PLipase_D_fam"/>
</dbReference>
<dbReference type="InterPro" id="IPR024632">
    <property type="entry name" value="PLipase_D_C"/>
</dbReference>
<dbReference type="GO" id="GO:0009395">
    <property type="term" value="P:phospholipid catabolic process"/>
    <property type="evidence" value="ECO:0007669"/>
    <property type="project" value="TreeGrafter"/>
</dbReference>
<feature type="domain" description="Phospholipase D C-terminal" evidence="3">
    <location>
        <begin position="66"/>
        <end position="138"/>
    </location>
</feature>
<reference evidence="4" key="1">
    <citation type="submission" date="2020-06" db="EMBL/GenBank/DDBJ databases">
        <authorList>
            <person name="Li T."/>
            <person name="Hu X."/>
            <person name="Zhang T."/>
            <person name="Song X."/>
            <person name="Zhang H."/>
            <person name="Dai N."/>
            <person name="Sheng W."/>
            <person name="Hou X."/>
            <person name="Wei L."/>
        </authorList>
    </citation>
    <scope>NUCLEOTIDE SEQUENCE</scope>
    <source>
        <strain evidence="4">G02</strain>
        <tissue evidence="4">Leaf</tissue>
    </source>
</reference>
<gene>
    <name evidence="4" type="ORF">Sradi_3903200</name>
</gene>
<organism evidence="4">
    <name type="scientific">Sesamum radiatum</name>
    <name type="common">Black benniseed</name>
    <dbReference type="NCBI Taxonomy" id="300843"/>
    <lineage>
        <taxon>Eukaryota</taxon>
        <taxon>Viridiplantae</taxon>
        <taxon>Streptophyta</taxon>
        <taxon>Embryophyta</taxon>
        <taxon>Tracheophyta</taxon>
        <taxon>Spermatophyta</taxon>
        <taxon>Magnoliopsida</taxon>
        <taxon>eudicotyledons</taxon>
        <taxon>Gunneridae</taxon>
        <taxon>Pentapetalae</taxon>
        <taxon>asterids</taxon>
        <taxon>lamiids</taxon>
        <taxon>Lamiales</taxon>
        <taxon>Pedaliaceae</taxon>
        <taxon>Sesamum</taxon>
    </lineage>
</organism>
<sequence>MDDFSVDDTYLLIGSANVNQRSMDGQRDTEIAIGCYQSRAREDGMDKGDICAFRMSLWYEHTGRADNVYQEPQSLECVRTIRSIGEKMWKIYSQEEVQDMGGVHLVTYPVNVTEKGSVEDLSGGDGHFPDTKTPIKGKRSKVLSSIFTT</sequence>
<dbReference type="EMBL" id="JACGWJ010000017">
    <property type="protein sequence ID" value="KAL0354563.1"/>
    <property type="molecule type" value="Genomic_DNA"/>
</dbReference>
<evidence type="ECO:0000256" key="2">
    <source>
        <dbReference type="ARBA" id="ARBA00023098"/>
    </source>
</evidence>
<dbReference type="GO" id="GO:0005886">
    <property type="term" value="C:plasma membrane"/>
    <property type="evidence" value="ECO:0007669"/>
    <property type="project" value="TreeGrafter"/>
</dbReference>
<reference evidence="4" key="2">
    <citation type="journal article" date="2024" name="Plant">
        <title>Genomic evolution and insights into agronomic trait innovations of Sesamum species.</title>
        <authorList>
            <person name="Miao H."/>
            <person name="Wang L."/>
            <person name="Qu L."/>
            <person name="Liu H."/>
            <person name="Sun Y."/>
            <person name="Le M."/>
            <person name="Wang Q."/>
            <person name="Wei S."/>
            <person name="Zheng Y."/>
            <person name="Lin W."/>
            <person name="Duan Y."/>
            <person name="Cao H."/>
            <person name="Xiong S."/>
            <person name="Wang X."/>
            <person name="Wei L."/>
            <person name="Li C."/>
            <person name="Ma Q."/>
            <person name="Ju M."/>
            <person name="Zhao R."/>
            <person name="Li G."/>
            <person name="Mu C."/>
            <person name="Tian Q."/>
            <person name="Mei H."/>
            <person name="Zhang T."/>
            <person name="Gao T."/>
            <person name="Zhang H."/>
        </authorList>
    </citation>
    <scope>NUCLEOTIDE SEQUENCE</scope>
    <source>
        <strain evidence="4">G02</strain>
    </source>
</reference>
<evidence type="ECO:0000313" key="4">
    <source>
        <dbReference type="EMBL" id="KAL0354563.1"/>
    </source>
</evidence>
<dbReference type="AlphaFoldDB" id="A0AAW2PHX8"/>
<dbReference type="Pfam" id="PF12357">
    <property type="entry name" value="PLD_C"/>
    <property type="match status" value="1"/>
</dbReference>
<keyword evidence="1" id="KW-0677">Repeat</keyword>
<accession>A0AAW2PHX8</accession>
<evidence type="ECO:0000259" key="3">
    <source>
        <dbReference type="Pfam" id="PF12357"/>
    </source>
</evidence>